<evidence type="ECO:0000259" key="2">
    <source>
        <dbReference type="Pfam" id="PF00326"/>
    </source>
</evidence>
<keyword evidence="5" id="KW-1185">Reference proteome</keyword>
<dbReference type="InterPro" id="IPR001375">
    <property type="entry name" value="Peptidase_S9_cat"/>
</dbReference>
<reference evidence="4" key="2">
    <citation type="submission" date="2020-09" db="EMBL/GenBank/DDBJ databases">
        <authorList>
            <person name="Sun Q."/>
            <person name="Ohkuma M."/>
        </authorList>
    </citation>
    <scope>NUCLEOTIDE SEQUENCE</scope>
    <source>
        <strain evidence="4">JCM 4125</strain>
    </source>
</reference>
<dbReference type="InterPro" id="IPR029058">
    <property type="entry name" value="AB_hydrolase_fold"/>
</dbReference>
<dbReference type="GO" id="GO:0008239">
    <property type="term" value="F:dipeptidyl-peptidase activity"/>
    <property type="evidence" value="ECO:0007669"/>
    <property type="project" value="TreeGrafter"/>
</dbReference>
<dbReference type="Pfam" id="PF00326">
    <property type="entry name" value="Peptidase_S9"/>
    <property type="match status" value="1"/>
</dbReference>
<dbReference type="PANTHER" id="PTHR11731:SF193">
    <property type="entry name" value="DIPEPTIDYL PEPTIDASE 9"/>
    <property type="match status" value="1"/>
</dbReference>
<evidence type="ECO:0000259" key="3">
    <source>
        <dbReference type="Pfam" id="PF00930"/>
    </source>
</evidence>
<sequence length="662" mass="71111">MPIAPLPEQLVRTARLTRGAPRGATLTRDGGTVLFLRGRAGDDPAACLWALDVDSGTERLLAAPREGVDSYATDRAGRLIVFTTAGALWTAGPEPRLLPTPRPVSDPRPDPAGRHIAYVHEGALRLIGADGTADRAVAAPDGPDEEFAWAPHTHTTAPDGPHGHWWSPDGTRLLLARTDWTPVRPAARPGRRPAPAGTPNAEVTLWLADLDGSRVPVPWDRSAHEYLVGAGWDPHGPYAVVQSRDQRELRLLGIEPGDGAARVLHTQRGEPWLHLVPGLPARSGSGTPLTHRDLRGTRHLLDDGVPVTPPGLQLRAVLAVEGDEVLFTASEEPTETQLWTYRPGSGSRRLTERPGVHRGARRGGTLLSTGEATTVRREGRPALAVASYAERPSLDVRATVLRLGPRELRARLHLPSWHRPGGDLLPVLVDPYGGAGAQRVTAATDWRTLVSQWFAEHGFAVLVTDGRGTPGRGPDWEHAVHGDPFGPVLDDQVTALREAARHHPALDLGRVAVRGWSFGGTLALFAVLRRPDVFHAAVAGAAVTDQRLHEAHRQERVLGHPDEHLGRYAAASPLHEAHRLTRPLLLLHGLADPEVPPVHALRLSAVLRAAGRPHELVLLPGAGHQPVGTALTVDVLNRQVRFLQRKLAVTAAASGPRGQGAS</sequence>
<dbReference type="Pfam" id="PF00930">
    <property type="entry name" value="DPPIV_N"/>
    <property type="match status" value="1"/>
</dbReference>
<dbReference type="Gene3D" id="2.140.10.30">
    <property type="entry name" value="Dipeptidylpeptidase IV, N-terminal domain"/>
    <property type="match status" value="1"/>
</dbReference>
<dbReference type="GO" id="GO:0008236">
    <property type="term" value="F:serine-type peptidase activity"/>
    <property type="evidence" value="ECO:0007669"/>
    <property type="project" value="InterPro"/>
</dbReference>
<dbReference type="AlphaFoldDB" id="A0A918H8T8"/>
<name>A0A918H8T8_9ACTN</name>
<dbReference type="PANTHER" id="PTHR11731">
    <property type="entry name" value="PROTEASE FAMILY S9B,C DIPEPTIDYL-PEPTIDASE IV-RELATED"/>
    <property type="match status" value="1"/>
</dbReference>
<dbReference type="EMBL" id="BMSA01000004">
    <property type="protein sequence ID" value="GGT45551.1"/>
    <property type="molecule type" value="Genomic_DNA"/>
</dbReference>
<dbReference type="InterPro" id="IPR050278">
    <property type="entry name" value="Serine_Prot_S9B/DPPIV"/>
</dbReference>
<evidence type="ECO:0000256" key="1">
    <source>
        <dbReference type="SAM" id="MobiDB-lite"/>
    </source>
</evidence>
<evidence type="ECO:0000313" key="5">
    <source>
        <dbReference type="Proteomes" id="UP000646776"/>
    </source>
</evidence>
<dbReference type="Proteomes" id="UP000646776">
    <property type="component" value="Unassembled WGS sequence"/>
</dbReference>
<comment type="caution">
    <text evidence="4">The sequence shown here is derived from an EMBL/GenBank/DDBJ whole genome shotgun (WGS) entry which is preliminary data.</text>
</comment>
<feature type="domain" description="Dipeptidylpeptidase IV N-terminal" evidence="3">
    <location>
        <begin position="162"/>
        <end position="276"/>
    </location>
</feature>
<dbReference type="Gene3D" id="3.40.50.1820">
    <property type="entry name" value="alpha/beta hydrolase"/>
    <property type="match status" value="1"/>
</dbReference>
<dbReference type="GO" id="GO:0006508">
    <property type="term" value="P:proteolysis"/>
    <property type="evidence" value="ECO:0007669"/>
    <property type="project" value="InterPro"/>
</dbReference>
<proteinExistence type="predicted"/>
<feature type="domain" description="Peptidase S9 prolyl oligopeptidase catalytic" evidence="2">
    <location>
        <begin position="451"/>
        <end position="648"/>
    </location>
</feature>
<organism evidence="4 5">
    <name type="scientific">Streptomyces phaeofaciens</name>
    <dbReference type="NCBI Taxonomy" id="68254"/>
    <lineage>
        <taxon>Bacteria</taxon>
        <taxon>Bacillati</taxon>
        <taxon>Actinomycetota</taxon>
        <taxon>Actinomycetes</taxon>
        <taxon>Kitasatosporales</taxon>
        <taxon>Streptomycetaceae</taxon>
        <taxon>Streptomyces</taxon>
    </lineage>
</organism>
<dbReference type="SUPFAM" id="SSF82171">
    <property type="entry name" value="DPP6 N-terminal domain-like"/>
    <property type="match status" value="1"/>
</dbReference>
<protein>
    <submittedName>
        <fullName evidence="4">Peptidase</fullName>
    </submittedName>
</protein>
<dbReference type="RefSeq" id="WP_189710420.1">
    <property type="nucleotide sequence ID" value="NZ_BMSA01000004.1"/>
</dbReference>
<feature type="region of interest" description="Disordered" evidence="1">
    <location>
        <begin position="342"/>
        <end position="364"/>
    </location>
</feature>
<dbReference type="SUPFAM" id="SSF53474">
    <property type="entry name" value="alpha/beta-Hydrolases"/>
    <property type="match status" value="1"/>
</dbReference>
<gene>
    <name evidence="4" type="ORF">GCM10010226_22910</name>
</gene>
<accession>A0A918H8T8</accession>
<evidence type="ECO:0000313" key="4">
    <source>
        <dbReference type="EMBL" id="GGT45551.1"/>
    </source>
</evidence>
<dbReference type="InterPro" id="IPR002469">
    <property type="entry name" value="Peptidase_S9B_N"/>
</dbReference>
<reference evidence="4" key="1">
    <citation type="journal article" date="2014" name="Int. J. Syst. Evol. Microbiol.">
        <title>Complete genome sequence of Corynebacterium casei LMG S-19264T (=DSM 44701T), isolated from a smear-ripened cheese.</title>
        <authorList>
            <consortium name="US DOE Joint Genome Institute (JGI-PGF)"/>
            <person name="Walter F."/>
            <person name="Albersmeier A."/>
            <person name="Kalinowski J."/>
            <person name="Ruckert C."/>
        </authorList>
    </citation>
    <scope>NUCLEOTIDE SEQUENCE</scope>
    <source>
        <strain evidence="4">JCM 4125</strain>
    </source>
</reference>